<feature type="transmembrane region" description="Helical" evidence="1">
    <location>
        <begin position="12"/>
        <end position="36"/>
    </location>
</feature>
<sequence>MQSILSLHPATYFFKLLLIQAIVQSLLIALIPNVNAQALQVSSGRRTPGLSHLLYARRPADPRDPLQPYECDRKPLSPETWKELRLDDYLRNYPGGLEVNLTVFAAQNSALNFECGLNLFCSAGQLCSPISGRAWWVLAAAEQYTMYHNSLYTAIAFAAGQTKAIGAELVNDLYKQDAKRKFQLFHQISMILTMVMSVVAIIAGIVFMAAASLTPFAVAAAAGAVIAIAQVTMVMKAQAQELKAGRQDTFTKWAHYEDQIAHWQANAQTKIGERMKEFIESPVSSPKGLLGALAGGDYCRNNQKLDSNDLEQKLSRILTIRMAGQILRAKNGFVTINSDRCRQNGPNGAFSLDDGWLSYCDRPDGTMMNVIYNDHGDSGNKFYNAKLLVEKYQITAEFITKQAVECSKLGKGPDYDPYADGTNLSMDENAPCLINLPVCDTSAHVVHKKRKHTTTPKACQAGGMAF</sequence>
<keyword evidence="1" id="KW-1133">Transmembrane helix</keyword>
<evidence type="ECO:0000313" key="4">
    <source>
        <dbReference type="Proteomes" id="UP001164743"/>
    </source>
</evidence>
<keyword evidence="4" id="KW-1185">Reference proteome</keyword>
<feature type="transmembrane region" description="Helical" evidence="1">
    <location>
        <begin position="216"/>
        <end position="235"/>
    </location>
</feature>
<dbReference type="EMBL" id="CP110434">
    <property type="protein sequence ID" value="WAQ91271.1"/>
    <property type="molecule type" value="Genomic_DNA"/>
</dbReference>
<organism evidence="3 4">
    <name type="scientific">Puccinia triticina</name>
    <dbReference type="NCBI Taxonomy" id="208348"/>
    <lineage>
        <taxon>Eukaryota</taxon>
        <taxon>Fungi</taxon>
        <taxon>Dikarya</taxon>
        <taxon>Basidiomycota</taxon>
        <taxon>Pucciniomycotina</taxon>
        <taxon>Pucciniomycetes</taxon>
        <taxon>Pucciniales</taxon>
        <taxon>Pucciniaceae</taxon>
        <taxon>Puccinia</taxon>
    </lineage>
</organism>
<dbReference type="InterPro" id="IPR057194">
    <property type="entry name" value="DUF7872"/>
</dbReference>
<evidence type="ECO:0000313" key="3">
    <source>
        <dbReference type="EMBL" id="WAQ91271.1"/>
    </source>
</evidence>
<keyword evidence="1" id="KW-0472">Membrane</keyword>
<keyword evidence="1" id="KW-0812">Transmembrane</keyword>
<evidence type="ECO:0000259" key="2">
    <source>
        <dbReference type="Pfam" id="PF25278"/>
    </source>
</evidence>
<accession>A0ABY7D4L0</accession>
<dbReference type="GeneID" id="77803735"/>
<dbReference type="Proteomes" id="UP001164743">
    <property type="component" value="Chromosome 14A"/>
</dbReference>
<evidence type="ECO:0000256" key="1">
    <source>
        <dbReference type="SAM" id="Phobius"/>
    </source>
</evidence>
<proteinExistence type="predicted"/>
<dbReference type="PANTHER" id="PTHR33339:SF1">
    <property type="entry name" value="LYSM DOMAIN-CONTAINING PROTEIN"/>
    <property type="match status" value="1"/>
</dbReference>
<dbReference type="Pfam" id="PF25278">
    <property type="entry name" value="DUF7872"/>
    <property type="match status" value="1"/>
</dbReference>
<reference evidence="3" key="1">
    <citation type="submission" date="2022-10" db="EMBL/GenBank/DDBJ databases">
        <title>Puccinia triticina Genome sequencing and assembly.</title>
        <authorList>
            <person name="Li C."/>
        </authorList>
    </citation>
    <scope>NUCLEOTIDE SEQUENCE</scope>
    <source>
        <strain evidence="3">Pt15</strain>
    </source>
</reference>
<gene>
    <name evidence="3" type="ORF">PtA15_14A153</name>
</gene>
<feature type="transmembrane region" description="Helical" evidence="1">
    <location>
        <begin position="188"/>
        <end position="210"/>
    </location>
</feature>
<name>A0ABY7D4L0_9BASI</name>
<dbReference type="RefSeq" id="XP_053026826.1">
    <property type="nucleotide sequence ID" value="XM_053162840.1"/>
</dbReference>
<feature type="domain" description="DUF7872" evidence="2">
    <location>
        <begin position="246"/>
        <end position="463"/>
    </location>
</feature>
<dbReference type="PANTHER" id="PTHR33339">
    <property type="entry name" value="LYSM DOMAIN-CONTAINING PROTEIN"/>
    <property type="match status" value="1"/>
</dbReference>
<protein>
    <recommendedName>
        <fullName evidence="2">DUF7872 domain-containing protein</fullName>
    </recommendedName>
</protein>